<proteinExistence type="predicted"/>
<reference evidence="1" key="1">
    <citation type="journal article" date="2014" name="Front. Microbiol.">
        <title>High frequency of phylogenetically diverse reductive dehalogenase-homologous genes in deep subseafloor sedimentary metagenomes.</title>
        <authorList>
            <person name="Kawai M."/>
            <person name="Futagami T."/>
            <person name="Toyoda A."/>
            <person name="Takaki Y."/>
            <person name="Nishi S."/>
            <person name="Hori S."/>
            <person name="Arai W."/>
            <person name="Tsubouchi T."/>
            <person name="Morono Y."/>
            <person name="Uchiyama I."/>
            <person name="Ito T."/>
            <person name="Fujiyama A."/>
            <person name="Inagaki F."/>
            <person name="Takami H."/>
        </authorList>
    </citation>
    <scope>NUCLEOTIDE SEQUENCE</scope>
    <source>
        <strain evidence="1">Expedition CK06-06</strain>
    </source>
</reference>
<name>X0VLX4_9ZZZZ</name>
<accession>X0VLX4</accession>
<feature type="non-terminal residue" evidence="1">
    <location>
        <position position="1"/>
    </location>
</feature>
<dbReference type="AlphaFoldDB" id="X0VLX4"/>
<evidence type="ECO:0000313" key="1">
    <source>
        <dbReference type="EMBL" id="GAG12202.1"/>
    </source>
</evidence>
<sequence length="46" mass="4642">ALVLGMGLYFIFISIFGNLKIAMVLGILGALAGGYGGGIFLGGSDY</sequence>
<protein>
    <submittedName>
        <fullName evidence="1">Uncharacterized protein</fullName>
    </submittedName>
</protein>
<organism evidence="1">
    <name type="scientific">marine sediment metagenome</name>
    <dbReference type="NCBI Taxonomy" id="412755"/>
    <lineage>
        <taxon>unclassified sequences</taxon>
        <taxon>metagenomes</taxon>
        <taxon>ecological metagenomes</taxon>
    </lineage>
</organism>
<gene>
    <name evidence="1" type="ORF">S01H1_41236</name>
</gene>
<comment type="caution">
    <text evidence="1">The sequence shown here is derived from an EMBL/GenBank/DDBJ whole genome shotgun (WGS) entry which is preliminary data.</text>
</comment>
<dbReference type="EMBL" id="BARS01026146">
    <property type="protein sequence ID" value="GAG12202.1"/>
    <property type="molecule type" value="Genomic_DNA"/>
</dbReference>